<dbReference type="EMBL" id="QFPX01000001">
    <property type="protein sequence ID" value="PZQ57566.1"/>
    <property type="molecule type" value="Genomic_DNA"/>
</dbReference>
<dbReference type="NCBIfam" id="TIGR02001">
    <property type="entry name" value="gcw_chp"/>
    <property type="match status" value="1"/>
</dbReference>
<keyword evidence="1" id="KW-0732">Signal</keyword>
<evidence type="ECO:0000313" key="3">
    <source>
        <dbReference type="Proteomes" id="UP000249082"/>
    </source>
</evidence>
<proteinExistence type="predicted"/>
<evidence type="ECO:0000313" key="2">
    <source>
        <dbReference type="EMBL" id="PZQ57566.1"/>
    </source>
</evidence>
<dbReference type="Proteomes" id="UP000249082">
    <property type="component" value="Unassembled WGS sequence"/>
</dbReference>
<protein>
    <submittedName>
        <fullName evidence="2">Uncharacterized protein</fullName>
    </submittedName>
</protein>
<name>A0A2W5NVR3_9SPHN</name>
<accession>A0A2W5NVR3</accession>
<comment type="caution">
    <text evidence="2">The sequence shown here is derived from an EMBL/GenBank/DDBJ whole genome shotgun (WGS) entry which is preliminary data.</text>
</comment>
<organism evidence="2 3">
    <name type="scientific">Novosphingobium pentaromativorans</name>
    <dbReference type="NCBI Taxonomy" id="205844"/>
    <lineage>
        <taxon>Bacteria</taxon>
        <taxon>Pseudomonadati</taxon>
        <taxon>Pseudomonadota</taxon>
        <taxon>Alphaproteobacteria</taxon>
        <taxon>Sphingomonadales</taxon>
        <taxon>Sphingomonadaceae</taxon>
        <taxon>Novosphingobium</taxon>
    </lineage>
</organism>
<dbReference type="InterPro" id="IPR010239">
    <property type="entry name" value="CHP02001"/>
</dbReference>
<feature type="chain" id="PRO_5016028865" evidence="1">
    <location>
        <begin position="23"/>
        <end position="234"/>
    </location>
</feature>
<dbReference type="AlphaFoldDB" id="A0A2W5NVR3"/>
<dbReference type="Pfam" id="PF09694">
    <property type="entry name" value="Gcw_chp"/>
    <property type="match status" value="1"/>
</dbReference>
<reference evidence="2 3" key="1">
    <citation type="submission" date="2017-08" db="EMBL/GenBank/DDBJ databases">
        <title>Infants hospitalized years apart are colonized by the same room-sourced microbial strains.</title>
        <authorList>
            <person name="Brooks B."/>
            <person name="Olm M.R."/>
            <person name="Firek B.A."/>
            <person name="Baker R."/>
            <person name="Thomas B.C."/>
            <person name="Morowitz M.J."/>
            <person name="Banfield J.F."/>
        </authorList>
    </citation>
    <scope>NUCLEOTIDE SEQUENCE [LARGE SCALE GENOMIC DNA]</scope>
    <source>
        <strain evidence="2">S2_005_002_R2_33</strain>
    </source>
</reference>
<evidence type="ECO:0000256" key="1">
    <source>
        <dbReference type="SAM" id="SignalP"/>
    </source>
</evidence>
<gene>
    <name evidence="2" type="ORF">DI555_01145</name>
</gene>
<sequence length="234" mass="24398">MYFASSAGLALALFLLPVSVHAAENAPDFTVSGAATLISDYRFRGISLTGKDPAVQATVNLSHKSGIYVGTWTSSLDMGDRYGPTEVDFYSGWSGALAARTRLDVALAYYSYPGGEGSGKIEYFETTSRLTRDFGPFSATVGSGYSWSQAALGGDHLYLFGETAAPVPGTPLILRAHGGRSKGAISPRPGGYYDWSVGADAALGLITLGLSYVDTDLGTSNADAAALFSLTAAF</sequence>
<feature type="signal peptide" evidence="1">
    <location>
        <begin position="1"/>
        <end position="22"/>
    </location>
</feature>